<evidence type="ECO:0000313" key="2">
    <source>
        <dbReference type="Proteomes" id="UP000000851"/>
    </source>
</evidence>
<protein>
    <submittedName>
        <fullName evidence="1">Uncharacterized protein</fullName>
    </submittedName>
</protein>
<dbReference type="Proteomes" id="UP000000851">
    <property type="component" value="Chromosome"/>
</dbReference>
<sequence length="40" mass="4717">MVNTDFLQDDDVDNEAPYRTFGLGLRARLQERVGIRREHL</sequence>
<dbReference type="HOGENOM" id="CLU_3286805_0_0_11"/>
<gene>
    <name evidence="1" type="ordered locus">Caci_4592</name>
</gene>
<organism evidence="1 2">
    <name type="scientific">Catenulispora acidiphila (strain DSM 44928 / JCM 14897 / NBRC 102108 / NRRL B-24433 / ID139908)</name>
    <dbReference type="NCBI Taxonomy" id="479433"/>
    <lineage>
        <taxon>Bacteria</taxon>
        <taxon>Bacillati</taxon>
        <taxon>Actinomycetota</taxon>
        <taxon>Actinomycetes</taxon>
        <taxon>Catenulisporales</taxon>
        <taxon>Catenulisporaceae</taxon>
        <taxon>Catenulispora</taxon>
    </lineage>
</organism>
<proteinExistence type="predicted"/>
<dbReference type="KEGG" id="cai:Caci_4592"/>
<dbReference type="AlphaFoldDB" id="C7PXZ4"/>
<evidence type="ECO:0000313" key="1">
    <source>
        <dbReference type="EMBL" id="ACU73454.1"/>
    </source>
</evidence>
<dbReference type="RefSeq" id="WP_015793183.1">
    <property type="nucleotide sequence ID" value="NC_013131.1"/>
</dbReference>
<accession>C7PXZ4</accession>
<reference evidence="1 2" key="1">
    <citation type="journal article" date="2009" name="Stand. Genomic Sci.">
        <title>Complete genome sequence of Catenulispora acidiphila type strain (ID 139908).</title>
        <authorList>
            <person name="Copeland A."/>
            <person name="Lapidus A."/>
            <person name="Glavina Del Rio T."/>
            <person name="Nolan M."/>
            <person name="Lucas S."/>
            <person name="Chen F."/>
            <person name="Tice H."/>
            <person name="Cheng J.F."/>
            <person name="Bruce D."/>
            <person name="Goodwin L."/>
            <person name="Pitluck S."/>
            <person name="Mikhailova N."/>
            <person name="Pati A."/>
            <person name="Ivanova N."/>
            <person name="Mavromatis K."/>
            <person name="Chen A."/>
            <person name="Palaniappan K."/>
            <person name="Chain P."/>
            <person name="Land M."/>
            <person name="Hauser L."/>
            <person name="Chang Y.J."/>
            <person name="Jeffries C.D."/>
            <person name="Chertkov O."/>
            <person name="Brettin T."/>
            <person name="Detter J.C."/>
            <person name="Han C."/>
            <person name="Ali Z."/>
            <person name="Tindall B.J."/>
            <person name="Goker M."/>
            <person name="Bristow J."/>
            <person name="Eisen J.A."/>
            <person name="Markowitz V."/>
            <person name="Hugenholtz P."/>
            <person name="Kyrpides N.C."/>
            <person name="Klenk H.P."/>
        </authorList>
    </citation>
    <scope>NUCLEOTIDE SEQUENCE [LARGE SCALE GENOMIC DNA]</scope>
    <source>
        <strain evidence="2">DSM 44928 / JCM 14897 / NBRC 102108 / NRRL B-24433 / ID139908</strain>
    </source>
</reference>
<keyword evidence="2" id="KW-1185">Reference proteome</keyword>
<dbReference type="EMBL" id="CP001700">
    <property type="protein sequence ID" value="ACU73454.1"/>
    <property type="molecule type" value="Genomic_DNA"/>
</dbReference>
<dbReference type="InParanoid" id="C7PXZ4"/>
<name>C7PXZ4_CATAD</name>